<feature type="transmembrane region" description="Helical" evidence="1">
    <location>
        <begin position="100"/>
        <end position="120"/>
    </location>
</feature>
<accession>D5H4X4</accession>
<organism evidence="2 3">
    <name type="scientific">Salinibacter ruber (strain M8)</name>
    <dbReference type="NCBI Taxonomy" id="761659"/>
    <lineage>
        <taxon>Bacteria</taxon>
        <taxon>Pseudomonadati</taxon>
        <taxon>Rhodothermota</taxon>
        <taxon>Rhodothermia</taxon>
        <taxon>Rhodothermales</taxon>
        <taxon>Salinibacteraceae</taxon>
        <taxon>Salinibacter</taxon>
    </lineage>
</organism>
<dbReference type="AlphaFoldDB" id="D5H4X4"/>
<reference evidence="2 3" key="1">
    <citation type="journal article" date="2010" name="ISME J.">
        <title>Fine-scale evolution: genomic, phenotypic and ecological differentiation in two coexisting Salinibacter ruber strains.</title>
        <authorList>
            <person name="Pena A."/>
            <person name="Teeling H."/>
            <person name="Huerta-Cepas J."/>
            <person name="Santos F."/>
            <person name="Yarza P."/>
            <person name="Brito-Echeverria J."/>
            <person name="Lucio M."/>
            <person name="Schmitt-Kopplin P."/>
            <person name="Meseguer I."/>
            <person name="Schenowitz C."/>
            <person name="Dossat C."/>
            <person name="Barbe V."/>
            <person name="Dopazo J."/>
            <person name="Rossello-Mora R."/>
            <person name="Schuler M."/>
            <person name="Glockner F.O."/>
            <person name="Amann R."/>
            <person name="Gabaldon T."/>
            <person name="Anton J."/>
        </authorList>
    </citation>
    <scope>NUCLEOTIDE SEQUENCE [LARGE SCALE GENOMIC DNA]</scope>
    <source>
        <strain evidence="2 3">M8</strain>
    </source>
</reference>
<keyword evidence="1" id="KW-1133">Transmembrane helix</keyword>
<dbReference type="Proteomes" id="UP000000933">
    <property type="component" value="Chromosome"/>
</dbReference>
<feature type="transmembrane region" description="Helical" evidence="1">
    <location>
        <begin position="190"/>
        <end position="218"/>
    </location>
</feature>
<sequence length="235" mass="24332">MPSAHAKKAPIGTRPVGGFSERSFLESSFQKGGTPQPIALDTSSWARPQGSPTLLFTQTTKLMSITRSTVVKTWGLAVLIGWVGSQVITSLSSTFSNVPFAITALWLVGALLPITVSFFWDRPEPSDQTLSLLWPALGVTGILINFGVSLGAIPAGETIEVLAYGVLWFAGPGIGFAATAALTAGPNASVYGWAAVANFAGAVAALVAPMALLPAYFLGAAVLQATPMLYDGFSG</sequence>
<dbReference type="EMBL" id="FP565814">
    <property type="protein sequence ID" value="CBH23079.1"/>
    <property type="molecule type" value="Genomic_DNA"/>
</dbReference>
<protein>
    <submittedName>
        <fullName evidence="2">Uncharacterized protein</fullName>
    </submittedName>
</protein>
<keyword evidence="1" id="KW-0812">Transmembrane</keyword>
<name>D5H4X4_SALRM</name>
<dbReference type="KEGG" id="srm:SRM_00158"/>
<proteinExistence type="predicted"/>
<dbReference type="HOGENOM" id="CLU_102953_0_0_10"/>
<feature type="transmembrane region" description="Helical" evidence="1">
    <location>
        <begin position="132"/>
        <end position="155"/>
    </location>
</feature>
<evidence type="ECO:0000256" key="1">
    <source>
        <dbReference type="SAM" id="Phobius"/>
    </source>
</evidence>
<gene>
    <name evidence="2" type="ordered locus">SRM_00158</name>
</gene>
<keyword evidence="1" id="KW-0472">Membrane</keyword>
<feature type="transmembrane region" description="Helical" evidence="1">
    <location>
        <begin position="161"/>
        <end position="183"/>
    </location>
</feature>
<reference evidence="3" key="2">
    <citation type="submission" date="2010-04" db="EMBL/GenBank/DDBJ databases">
        <title>Genome sequence of Salinibacter ruber M8.</title>
        <authorList>
            <consortium name="Genoscope"/>
        </authorList>
    </citation>
    <scope>NUCLEOTIDE SEQUENCE [LARGE SCALE GENOMIC DNA]</scope>
    <source>
        <strain evidence="3">M8</strain>
    </source>
</reference>
<feature type="transmembrane region" description="Helical" evidence="1">
    <location>
        <begin position="70"/>
        <end position="88"/>
    </location>
</feature>
<evidence type="ECO:0000313" key="2">
    <source>
        <dbReference type="EMBL" id="CBH23079.1"/>
    </source>
</evidence>
<evidence type="ECO:0000313" key="3">
    <source>
        <dbReference type="Proteomes" id="UP000000933"/>
    </source>
</evidence>